<dbReference type="EMBL" id="UINC01057972">
    <property type="protein sequence ID" value="SVB79709.1"/>
    <property type="molecule type" value="Genomic_DNA"/>
</dbReference>
<accession>A0A382GXK6</accession>
<gene>
    <name evidence="1" type="ORF">METZ01_LOCUS232563</name>
</gene>
<protein>
    <submittedName>
        <fullName evidence="1">Uncharacterized protein</fullName>
    </submittedName>
</protein>
<name>A0A382GXK6_9ZZZZ</name>
<reference evidence="1" key="1">
    <citation type="submission" date="2018-05" db="EMBL/GenBank/DDBJ databases">
        <authorList>
            <person name="Lanie J.A."/>
            <person name="Ng W.-L."/>
            <person name="Kazmierczak K.M."/>
            <person name="Andrzejewski T.M."/>
            <person name="Davidsen T.M."/>
            <person name="Wayne K.J."/>
            <person name="Tettelin H."/>
            <person name="Glass J.I."/>
            <person name="Rusch D."/>
            <person name="Podicherti R."/>
            <person name="Tsui H.-C.T."/>
            <person name="Winkler M.E."/>
        </authorList>
    </citation>
    <scope>NUCLEOTIDE SEQUENCE</scope>
</reference>
<organism evidence="1">
    <name type="scientific">marine metagenome</name>
    <dbReference type="NCBI Taxonomy" id="408172"/>
    <lineage>
        <taxon>unclassified sequences</taxon>
        <taxon>metagenomes</taxon>
        <taxon>ecological metagenomes</taxon>
    </lineage>
</organism>
<sequence length="25" mass="3019">MQQKKIHITVKPELESSCFNWLKTE</sequence>
<evidence type="ECO:0000313" key="1">
    <source>
        <dbReference type="EMBL" id="SVB79709.1"/>
    </source>
</evidence>
<dbReference type="AlphaFoldDB" id="A0A382GXK6"/>
<proteinExistence type="predicted"/>